<dbReference type="PANTHER" id="PTHR39639">
    <property type="entry name" value="CHROMOSOME 16, WHOLE GENOME SHOTGUN SEQUENCE"/>
    <property type="match status" value="1"/>
</dbReference>
<name>A0A2I1M388_9BIFI</name>
<dbReference type="Proteomes" id="UP000242263">
    <property type="component" value="Unassembled WGS sequence"/>
</dbReference>
<dbReference type="RefSeq" id="WP_101541504.1">
    <property type="nucleotide sequence ID" value="NZ_JAHACM010000004.1"/>
</dbReference>
<sequence>MVRQAQYRYDNLPVVDIDKIILPKYQRGFVWTTKKKEDFIETLHAGFPFGTFLVYEDRIQDSEKRYVLVDGQQRLSTLRQYNDDRVGYWKKLNKQKFDIYY</sequence>
<accession>A0A2I1M388</accession>
<comment type="caution">
    <text evidence="2">The sequence shown here is derived from an EMBL/GenBank/DDBJ whole genome shotgun (WGS) entry which is preliminary data.</text>
</comment>
<dbReference type="EMBL" id="PKGU01000004">
    <property type="protein sequence ID" value="PKZ14586.1"/>
    <property type="molecule type" value="Genomic_DNA"/>
</dbReference>
<evidence type="ECO:0000313" key="2">
    <source>
        <dbReference type="EMBL" id="PKZ14586.1"/>
    </source>
</evidence>
<dbReference type="AlphaFoldDB" id="A0A2I1M388"/>
<dbReference type="InterPro" id="IPR004919">
    <property type="entry name" value="GmrSD_N"/>
</dbReference>
<evidence type="ECO:0000259" key="1">
    <source>
        <dbReference type="Pfam" id="PF03235"/>
    </source>
</evidence>
<proteinExistence type="predicted"/>
<dbReference type="PANTHER" id="PTHR39639:SF1">
    <property type="entry name" value="DUF262 DOMAIN-CONTAINING PROTEIN"/>
    <property type="match status" value="1"/>
</dbReference>
<feature type="domain" description="GmrSD restriction endonucleases N-terminal" evidence="1">
    <location>
        <begin position="18"/>
        <end position="84"/>
    </location>
</feature>
<protein>
    <recommendedName>
        <fullName evidence="1">GmrSD restriction endonucleases N-terminal domain-containing protein</fullName>
    </recommendedName>
</protein>
<evidence type="ECO:0000313" key="3">
    <source>
        <dbReference type="Proteomes" id="UP000242263"/>
    </source>
</evidence>
<organism evidence="2 3">
    <name type="scientific">Alloscardovia omnicolens</name>
    <dbReference type="NCBI Taxonomy" id="419015"/>
    <lineage>
        <taxon>Bacteria</taxon>
        <taxon>Bacillati</taxon>
        <taxon>Actinomycetota</taxon>
        <taxon>Actinomycetes</taxon>
        <taxon>Bifidobacteriales</taxon>
        <taxon>Bifidobacteriaceae</taxon>
        <taxon>Alloscardovia</taxon>
    </lineage>
</organism>
<reference evidence="2 3" key="1">
    <citation type="submission" date="2017-12" db="EMBL/GenBank/DDBJ databases">
        <title>Phylogenetic diversity of female urinary microbiome.</title>
        <authorList>
            <person name="Thomas-White K."/>
            <person name="Wolfe A.J."/>
        </authorList>
    </citation>
    <scope>NUCLEOTIDE SEQUENCE [LARGE SCALE GENOMIC DNA]</scope>
    <source>
        <strain evidence="2 3">UMB0064</strain>
    </source>
</reference>
<dbReference type="Pfam" id="PF03235">
    <property type="entry name" value="GmrSD_N"/>
    <property type="match status" value="1"/>
</dbReference>
<gene>
    <name evidence="2" type="ORF">CYJ32_06525</name>
</gene>